<accession>B0DC17</accession>
<dbReference type="EMBL" id="DS547103">
    <property type="protein sequence ID" value="EDR07654.1"/>
    <property type="molecule type" value="Genomic_DNA"/>
</dbReference>
<reference evidence="2 3" key="1">
    <citation type="journal article" date="2008" name="Nature">
        <title>The genome of Laccaria bicolor provides insights into mycorrhizal symbiosis.</title>
        <authorList>
            <person name="Martin F."/>
            <person name="Aerts A."/>
            <person name="Ahren D."/>
            <person name="Brun A."/>
            <person name="Danchin E.G.J."/>
            <person name="Duchaussoy F."/>
            <person name="Gibon J."/>
            <person name="Kohler A."/>
            <person name="Lindquist E."/>
            <person name="Pereda V."/>
            <person name="Salamov A."/>
            <person name="Shapiro H.J."/>
            <person name="Wuyts J."/>
            <person name="Blaudez D."/>
            <person name="Buee M."/>
            <person name="Brokstein P."/>
            <person name="Canbaeck B."/>
            <person name="Cohen D."/>
            <person name="Courty P.E."/>
            <person name="Coutinho P.M."/>
            <person name="Delaruelle C."/>
            <person name="Detter J.C."/>
            <person name="Deveau A."/>
            <person name="DiFazio S."/>
            <person name="Duplessis S."/>
            <person name="Fraissinet-Tachet L."/>
            <person name="Lucic E."/>
            <person name="Frey-Klett P."/>
            <person name="Fourrey C."/>
            <person name="Feussner I."/>
            <person name="Gay G."/>
            <person name="Grimwood J."/>
            <person name="Hoegger P.J."/>
            <person name="Jain P."/>
            <person name="Kilaru S."/>
            <person name="Labbe J."/>
            <person name="Lin Y.C."/>
            <person name="Legue V."/>
            <person name="Le Tacon F."/>
            <person name="Marmeisse R."/>
            <person name="Melayah D."/>
            <person name="Montanini B."/>
            <person name="Muratet M."/>
            <person name="Nehls U."/>
            <person name="Niculita-Hirzel H."/>
            <person name="Oudot-Le Secq M.P."/>
            <person name="Peter M."/>
            <person name="Quesneville H."/>
            <person name="Rajashekar B."/>
            <person name="Reich M."/>
            <person name="Rouhier N."/>
            <person name="Schmutz J."/>
            <person name="Yin T."/>
            <person name="Chalot M."/>
            <person name="Henrissat B."/>
            <person name="Kuees U."/>
            <person name="Lucas S."/>
            <person name="Van de Peer Y."/>
            <person name="Podila G.K."/>
            <person name="Polle A."/>
            <person name="Pukkila P.J."/>
            <person name="Richardson P.M."/>
            <person name="Rouze P."/>
            <person name="Sanders I.R."/>
            <person name="Stajich J.E."/>
            <person name="Tunlid A."/>
            <person name="Tuskan G."/>
            <person name="Grigoriev I.V."/>
        </authorList>
    </citation>
    <scope>NUCLEOTIDE SEQUENCE [LARGE SCALE GENOMIC DNA]</scope>
    <source>
        <strain evidence="3">S238N-H82 / ATCC MYA-4686</strain>
    </source>
</reference>
<protein>
    <submittedName>
        <fullName evidence="2">Predicted protein</fullName>
    </submittedName>
</protein>
<evidence type="ECO:0000256" key="1">
    <source>
        <dbReference type="SAM" id="MobiDB-lite"/>
    </source>
</evidence>
<dbReference type="RefSeq" id="XP_001881443.1">
    <property type="nucleotide sequence ID" value="XM_001881408.1"/>
</dbReference>
<evidence type="ECO:0000313" key="2">
    <source>
        <dbReference type="EMBL" id="EDR07654.1"/>
    </source>
</evidence>
<keyword evidence="3" id="KW-1185">Reference proteome</keyword>
<dbReference type="OrthoDB" id="2974017at2759"/>
<dbReference type="Proteomes" id="UP000001194">
    <property type="component" value="Unassembled WGS sequence"/>
</dbReference>
<name>B0DC17_LACBS</name>
<dbReference type="AlphaFoldDB" id="B0DC17"/>
<organism evidence="3">
    <name type="scientific">Laccaria bicolor (strain S238N-H82 / ATCC MYA-4686)</name>
    <name type="common">Bicoloured deceiver</name>
    <name type="synonym">Laccaria laccata var. bicolor</name>
    <dbReference type="NCBI Taxonomy" id="486041"/>
    <lineage>
        <taxon>Eukaryota</taxon>
        <taxon>Fungi</taxon>
        <taxon>Dikarya</taxon>
        <taxon>Basidiomycota</taxon>
        <taxon>Agaricomycotina</taxon>
        <taxon>Agaricomycetes</taxon>
        <taxon>Agaricomycetidae</taxon>
        <taxon>Agaricales</taxon>
        <taxon>Agaricineae</taxon>
        <taxon>Hydnangiaceae</taxon>
        <taxon>Laccaria</taxon>
    </lineage>
</organism>
<dbReference type="InParanoid" id="B0DC17"/>
<dbReference type="GeneID" id="6077317"/>
<feature type="compositionally biased region" description="Pro residues" evidence="1">
    <location>
        <begin position="96"/>
        <end position="106"/>
    </location>
</feature>
<gene>
    <name evidence="2" type="ORF">LACBIDRAFT_294460</name>
</gene>
<feature type="compositionally biased region" description="Basic and acidic residues" evidence="1">
    <location>
        <begin position="112"/>
        <end position="124"/>
    </location>
</feature>
<feature type="region of interest" description="Disordered" evidence="1">
    <location>
        <begin position="51"/>
        <end position="140"/>
    </location>
</feature>
<sequence length="465" mass="50895">MSTVEASSSTTSKAVHPSWTAFLDNLESADVDRAIIEENLEFIKQFVRDYEQNKPTPKKTTRRFPPPPATGKHRRSHGANGSVSGTSPLSPKQHRPPPPPVRPAQKPPTLQDRARLYSDGKPDRAAATSDGRGGIESVPEAESGPRYIYYRLYVADGPLESVNPIYSNDRFISRILPKSVAPPHTAASLKKYLCRIEGFETAEKCTLFLSLVERVPIEDDTRLSLRAKSGPGLSELEPMALIVDTQACHKRSPAPSNPPSEQLDETATRYGTSSILCNRSRRVRLTNKSGEVASKTSFDEDDSSLGRINMLCVPPPHTVASLKAHLAKAEGASGRSCQLFEDGGGEITMKDDDIIIFLTDSYPGASEEEPIAVVYSKPRETTSQPTAAVSPLAPRGFSKRIEAVESDLKSETDPLWHSASVGEIFHTDGVLRKEVYRGNGLLHCYIAINSSGKMAFIFATKMRFC</sequence>
<dbReference type="KEGG" id="lbc:LACBIDRAFT_294460"/>
<dbReference type="HOGENOM" id="CLU_033651_2_0_1"/>
<evidence type="ECO:0000313" key="3">
    <source>
        <dbReference type="Proteomes" id="UP000001194"/>
    </source>
</evidence>
<proteinExistence type="predicted"/>